<feature type="transmembrane region" description="Helical" evidence="3">
    <location>
        <begin position="446"/>
        <end position="471"/>
    </location>
</feature>
<evidence type="ECO:0000313" key="4">
    <source>
        <dbReference type="EMBL" id="ADQ45627.1"/>
    </source>
</evidence>
<dbReference type="PANTHER" id="PTHR22550:SF5">
    <property type="entry name" value="LEUCINE ZIPPER PROTEIN 4"/>
    <property type="match status" value="1"/>
</dbReference>
<evidence type="ECO:0000256" key="1">
    <source>
        <dbReference type="ARBA" id="ARBA00005278"/>
    </source>
</evidence>
<dbReference type="GO" id="GO:0009847">
    <property type="term" value="P:spore germination"/>
    <property type="evidence" value="ECO:0007669"/>
    <property type="project" value="InterPro"/>
</dbReference>
<dbReference type="HOGENOM" id="CLU_021639_4_1_9"/>
<keyword evidence="5" id="KW-1185">Reference proteome</keyword>
<evidence type="ECO:0000256" key="3">
    <source>
        <dbReference type="SAM" id="Phobius"/>
    </source>
</evidence>
<accession>E4SEZ0</accession>
<dbReference type="InterPro" id="IPR050768">
    <property type="entry name" value="UPF0353/GerABKA_families"/>
</dbReference>
<dbReference type="InterPro" id="IPR004995">
    <property type="entry name" value="Spore_Ger"/>
</dbReference>
<dbReference type="PATRIC" id="fig|632348.3.peg.781"/>
<dbReference type="KEGG" id="ckn:Calkro_0736"/>
<dbReference type="GO" id="GO:0016020">
    <property type="term" value="C:membrane"/>
    <property type="evidence" value="ECO:0007669"/>
    <property type="project" value="InterPro"/>
</dbReference>
<dbReference type="PIRSF" id="PIRSF005690">
    <property type="entry name" value="GerBA"/>
    <property type="match status" value="1"/>
</dbReference>
<proteinExistence type="inferred from homology"/>
<keyword evidence="2 3" id="KW-0472">Membrane</keyword>
<evidence type="ECO:0000256" key="2">
    <source>
        <dbReference type="ARBA" id="ARBA00023136"/>
    </source>
</evidence>
<feature type="transmembrane region" description="Helical" evidence="3">
    <location>
        <begin position="387"/>
        <end position="406"/>
    </location>
</feature>
<dbReference type="Proteomes" id="UP000006835">
    <property type="component" value="Chromosome"/>
</dbReference>
<name>E4SEZ0_CALK2</name>
<protein>
    <submittedName>
        <fullName evidence="4">GerA spore germination protein</fullName>
    </submittedName>
</protein>
<keyword evidence="3" id="KW-0812">Transmembrane</keyword>
<dbReference type="EMBL" id="CP002330">
    <property type="protein sequence ID" value="ADQ45627.1"/>
    <property type="molecule type" value="Genomic_DNA"/>
</dbReference>
<dbReference type="Pfam" id="PF03323">
    <property type="entry name" value="GerA"/>
    <property type="match status" value="1"/>
</dbReference>
<reference evidence="4 5" key="2">
    <citation type="journal article" date="2011" name="J. Bacteriol.">
        <title>Complete genome sequences for the anaerobic, extremely thermophilic plant biomass-degrading bacteria Caldicellulosiruptor hydrothermalis, Caldicellulosiruptor kristjanssonii, Caldicellulosiruptor kronotskyensis, Caldicellulosiruptor owensenis, and Caldicellulosiruptor lactoaceticus.</title>
        <authorList>
            <person name="Blumer-Schuette S.E."/>
            <person name="Ozdemir I."/>
            <person name="Mistry D."/>
            <person name="Lucas S."/>
            <person name="Lapidus A."/>
            <person name="Cheng J.F."/>
            <person name="Goodwin L.A."/>
            <person name="Pitluck S."/>
            <person name="Land M.L."/>
            <person name="Hauser L.J."/>
            <person name="Woyke T."/>
            <person name="Mikhailova N."/>
            <person name="Pati A."/>
            <person name="Kyrpides N.C."/>
            <person name="Ivanova N."/>
            <person name="Detter J.C."/>
            <person name="Walston-Davenport K."/>
            <person name="Han S."/>
            <person name="Adams M.W."/>
            <person name="Kelly R.M."/>
        </authorList>
    </citation>
    <scope>NUCLEOTIDE SEQUENCE [LARGE SCALE GENOMIC DNA]</scope>
    <source>
        <strain evidence="5">DSM 18902 / VKM B-2412 / 2002</strain>
    </source>
</reference>
<dbReference type="PANTHER" id="PTHR22550">
    <property type="entry name" value="SPORE GERMINATION PROTEIN"/>
    <property type="match status" value="1"/>
</dbReference>
<sequence length="535" mass="60832">MVRVMGFIEIIKRRKERVRNSQKKETKEYICAQEKIYISIDDNLNYLREVLNDNDDIVIREFFAADIKCATVFIDGLVNREIIDRDVIKHLMVEVQLFDKNISQNEAYSKILNTLLATSDIKEVTSFKDAILDLLCGETLLFIDKSDKIIRISTRNFPNRGIQQPISENAVRGPRDSFNEVVRFSTALIRRRVRDTRLRVKNLKLGRRSKTDVYLIYVDDIVDRDILNEVNQRLSKIDIDAIMESGMIEQLIEDDIFCLFPTIQHTERVDTAVAALYEGRIVILTDNTNLALIVPATFATFIQHSEDYYERWHIATVIRILRVFAAVLAMTLQGFYISISSFTPSMIPPDLGLFIAATREGVPIPVFLEALFLEFMLELLREAGLRLPGPIGQTIGIVGGLIIGQAAVQAGIISPIMVILVATTAIASFAIPAYNFSISLRLFKFVYILVCAALGLYGFILLSLIIIGNLVKTKSFGIPYLSPFVSFEILDYKDAIVRLPTRYLWSRPIFASTQQKIRMLYERTPDYASAGEDKR</sequence>
<reference key="1">
    <citation type="submission" date="2010-11" db="EMBL/GenBank/DDBJ databases">
        <title>Complete sequence of Caldicellulosiruptor kronotskyensis 2002.</title>
        <authorList>
            <consortium name="US DOE Joint Genome Institute"/>
            <person name="Lucas S."/>
            <person name="Copeland A."/>
            <person name="Lapidus A."/>
            <person name="Cheng J.-F."/>
            <person name="Bruce D."/>
            <person name="Goodwin L."/>
            <person name="Pitluck S."/>
            <person name="Davenport K."/>
            <person name="Detter J.C."/>
            <person name="Han C."/>
            <person name="Tapia R."/>
            <person name="Land M."/>
            <person name="Hauser L."/>
            <person name="Jeffries C."/>
            <person name="Kyrpides N."/>
            <person name="Ivanova N."/>
            <person name="Mikhailova N."/>
            <person name="Blumer-Schuette S.E."/>
            <person name="Kelly R.M."/>
            <person name="Woyke T."/>
        </authorList>
    </citation>
    <scope>NUCLEOTIDE SEQUENCE</scope>
    <source>
        <strain>2002</strain>
    </source>
</reference>
<feature type="transmembrane region" description="Helical" evidence="3">
    <location>
        <begin position="412"/>
        <end position="434"/>
    </location>
</feature>
<organism evidence="4 5">
    <name type="scientific">Caldicellulosiruptor kronotskyensis (strain DSM 18902 / VKM B-2412 / 2002)</name>
    <dbReference type="NCBI Taxonomy" id="632348"/>
    <lineage>
        <taxon>Bacteria</taxon>
        <taxon>Bacillati</taxon>
        <taxon>Bacillota</taxon>
        <taxon>Bacillota incertae sedis</taxon>
        <taxon>Caldicellulosiruptorales</taxon>
        <taxon>Caldicellulosiruptoraceae</taxon>
        <taxon>Caldicellulosiruptor</taxon>
    </lineage>
</organism>
<feature type="transmembrane region" description="Helical" evidence="3">
    <location>
        <begin position="362"/>
        <end position="380"/>
    </location>
</feature>
<keyword evidence="3" id="KW-1133">Transmembrane helix</keyword>
<comment type="similarity">
    <text evidence="1">Belongs to the GerABKA family.</text>
</comment>
<dbReference type="AlphaFoldDB" id="E4SEZ0"/>
<evidence type="ECO:0000313" key="5">
    <source>
        <dbReference type="Proteomes" id="UP000006835"/>
    </source>
</evidence>
<gene>
    <name evidence="4" type="ordered locus">Calkro_0736</name>
</gene>
<feature type="transmembrane region" description="Helical" evidence="3">
    <location>
        <begin position="320"/>
        <end position="342"/>
    </location>
</feature>